<dbReference type="NCBIfam" id="TIGR01557">
    <property type="entry name" value="myb_SHAQKYF"/>
    <property type="match status" value="1"/>
</dbReference>
<feature type="compositionally biased region" description="Basic and acidic residues" evidence="4">
    <location>
        <begin position="39"/>
        <end position="50"/>
    </location>
</feature>
<dbReference type="CDD" id="cd00167">
    <property type="entry name" value="SANT"/>
    <property type="match status" value="1"/>
</dbReference>
<dbReference type="GO" id="GO:0003677">
    <property type="term" value="F:DNA binding"/>
    <property type="evidence" value="ECO:0007669"/>
    <property type="project" value="InterPro"/>
</dbReference>
<protein>
    <submittedName>
        <fullName evidence="7">Uncharacterized protein</fullName>
    </submittedName>
</protein>
<keyword evidence="3" id="KW-0539">Nucleus</keyword>
<keyword evidence="2" id="KW-0804">Transcription</keyword>
<proteinExistence type="predicted"/>
<dbReference type="SMART" id="SM00717">
    <property type="entry name" value="SANT"/>
    <property type="match status" value="1"/>
</dbReference>
<sequence>MLSPSSIDSSRGRSSSLKASCKSPSEGSRSGNSSPTNEGDGRGRWTPEEHERFMQAVAMYPCGPWKLIGAIVKTRSIRQIQTHAQKLREKAARHNRGLKIKVKDQMPAMLPPYFLGRDESRVEAQEEEEETDEGLPSLDDCLDYFLANMDIA</sequence>
<dbReference type="EMBL" id="VJMJ01000100">
    <property type="protein sequence ID" value="KAF0735239.1"/>
    <property type="molecule type" value="Genomic_DNA"/>
</dbReference>
<evidence type="ECO:0000259" key="5">
    <source>
        <dbReference type="PROSITE" id="PS50090"/>
    </source>
</evidence>
<dbReference type="InterPro" id="IPR001005">
    <property type="entry name" value="SANT/Myb"/>
</dbReference>
<evidence type="ECO:0000256" key="2">
    <source>
        <dbReference type="ARBA" id="ARBA00023163"/>
    </source>
</evidence>
<evidence type="ECO:0000313" key="8">
    <source>
        <dbReference type="Proteomes" id="UP000481153"/>
    </source>
</evidence>
<evidence type="ECO:0000256" key="1">
    <source>
        <dbReference type="ARBA" id="ARBA00023015"/>
    </source>
</evidence>
<dbReference type="VEuPathDB" id="FungiDB:AeMF1_017519"/>
<evidence type="ECO:0000259" key="6">
    <source>
        <dbReference type="PROSITE" id="PS51294"/>
    </source>
</evidence>
<dbReference type="SUPFAM" id="SSF46689">
    <property type="entry name" value="Homeodomain-like"/>
    <property type="match status" value="1"/>
</dbReference>
<evidence type="ECO:0000256" key="4">
    <source>
        <dbReference type="SAM" id="MobiDB-lite"/>
    </source>
</evidence>
<feature type="region of interest" description="Disordered" evidence="4">
    <location>
        <begin position="1"/>
        <end position="50"/>
    </location>
</feature>
<evidence type="ECO:0000313" key="7">
    <source>
        <dbReference type="EMBL" id="KAF0735239.1"/>
    </source>
</evidence>
<evidence type="ECO:0000256" key="3">
    <source>
        <dbReference type="ARBA" id="ARBA00023242"/>
    </source>
</evidence>
<comment type="caution">
    <text evidence="7">The sequence shown here is derived from an EMBL/GenBank/DDBJ whole genome shotgun (WGS) entry which is preliminary data.</text>
</comment>
<keyword evidence="8" id="KW-1185">Reference proteome</keyword>
<dbReference type="Proteomes" id="UP000481153">
    <property type="component" value="Unassembled WGS sequence"/>
</dbReference>
<dbReference type="PROSITE" id="PS50090">
    <property type="entry name" value="MYB_LIKE"/>
    <property type="match status" value="1"/>
</dbReference>
<organism evidence="7 8">
    <name type="scientific">Aphanomyces euteiches</name>
    <dbReference type="NCBI Taxonomy" id="100861"/>
    <lineage>
        <taxon>Eukaryota</taxon>
        <taxon>Sar</taxon>
        <taxon>Stramenopiles</taxon>
        <taxon>Oomycota</taxon>
        <taxon>Saprolegniomycetes</taxon>
        <taxon>Saprolegniales</taxon>
        <taxon>Verrucalvaceae</taxon>
        <taxon>Aphanomyces</taxon>
    </lineage>
</organism>
<dbReference type="PROSITE" id="PS51294">
    <property type="entry name" value="HTH_MYB"/>
    <property type="match status" value="1"/>
</dbReference>
<dbReference type="Pfam" id="PF00249">
    <property type="entry name" value="Myb_DNA-binding"/>
    <property type="match status" value="1"/>
</dbReference>
<feature type="domain" description="Myb-like" evidence="5">
    <location>
        <begin position="37"/>
        <end position="88"/>
    </location>
</feature>
<feature type="domain" description="HTH myb-type" evidence="6">
    <location>
        <begin position="42"/>
        <end position="92"/>
    </location>
</feature>
<dbReference type="InterPro" id="IPR017930">
    <property type="entry name" value="Myb_dom"/>
</dbReference>
<accession>A0A6G0X5N4</accession>
<gene>
    <name evidence="7" type="ORF">Ae201684_008156</name>
</gene>
<feature type="compositionally biased region" description="Low complexity" evidence="4">
    <location>
        <begin position="1"/>
        <end position="35"/>
    </location>
</feature>
<keyword evidence="1" id="KW-0805">Transcription regulation</keyword>
<dbReference type="InterPro" id="IPR009057">
    <property type="entry name" value="Homeodomain-like_sf"/>
</dbReference>
<dbReference type="Gene3D" id="1.10.10.60">
    <property type="entry name" value="Homeodomain-like"/>
    <property type="match status" value="1"/>
</dbReference>
<reference evidence="7 8" key="1">
    <citation type="submission" date="2019-07" db="EMBL/GenBank/DDBJ databases">
        <title>Genomics analysis of Aphanomyces spp. identifies a new class of oomycete effector associated with host adaptation.</title>
        <authorList>
            <person name="Gaulin E."/>
        </authorList>
    </citation>
    <scope>NUCLEOTIDE SEQUENCE [LARGE SCALE GENOMIC DNA]</scope>
    <source>
        <strain evidence="7 8">ATCC 201684</strain>
    </source>
</reference>
<name>A0A6G0X5N4_9STRA</name>
<dbReference type="InterPro" id="IPR006447">
    <property type="entry name" value="Myb_dom_plants"/>
</dbReference>
<dbReference type="AlphaFoldDB" id="A0A6G0X5N4"/>